<dbReference type="InterPro" id="IPR036676">
    <property type="entry name" value="PurM-like_C_sf"/>
</dbReference>
<dbReference type="PANTHER" id="PTHR30270">
    <property type="entry name" value="THIAMINE-MONOPHOSPHATE KINASE"/>
    <property type="match status" value="1"/>
</dbReference>
<dbReference type="InterPro" id="IPR006283">
    <property type="entry name" value="ThiL-like"/>
</dbReference>
<protein>
    <recommendedName>
        <fullName evidence="1">PurM-like C-terminal domain-containing protein</fullName>
    </recommendedName>
</protein>
<feature type="domain" description="PurM-like C-terminal" evidence="1">
    <location>
        <begin position="46"/>
        <end position="204"/>
    </location>
</feature>
<evidence type="ECO:0000313" key="2">
    <source>
        <dbReference type="EMBL" id="GAF94055.1"/>
    </source>
</evidence>
<dbReference type="NCBIfam" id="TIGR01379">
    <property type="entry name" value="thiL"/>
    <property type="match status" value="1"/>
</dbReference>
<name>X0V076_9ZZZZ</name>
<dbReference type="Gene3D" id="3.30.1330.10">
    <property type="entry name" value="PurM-like, N-terminal domain"/>
    <property type="match status" value="1"/>
</dbReference>
<sequence length="236" mass="25615">MKEEARQFEVNIIGGDTVRSPLGLVINITLIGEVEPDLIVKRSTAKPGDLIMVTGELGGSAAGLALLLEEEKISLVPPRIVQEVKKAHLSPVPGINEGRIIAQNKMATSMIDISDGLASDLTRICEASGVGAKVYSSQIPLLSEAELVAKLLKKNPLDFALYGGEDYKLLFTALPQKADDIIKLLKEELGIKVMVIGEIRDKKQGIKIEDLKGKIVDLQAKGYNHFMKQGTVLCFR</sequence>
<dbReference type="CDD" id="cd02194">
    <property type="entry name" value="ThiL"/>
    <property type="match status" value="1"/>
</dbReference>
<evidence type="ECO:0000259" key="1">
    <source>
        <dbReference type="Pfam" id="PF02769"/>
    </source>
</evidence>
<dbReference type="Gene3D" id="3.90.650.10">
    <property type="entry name" value="PurM-like C-terminal domain"/>
    <property type="match status" value="1"/>
</dbReference>
<accession>X0V076</accession>
<dbReference type="InterPro" id="IPR010918">
    <property type="entry name" value="PurM-like_C_dom"/>
</dbReference>
<dbReference type="PANTHER" id="PTHR30270:SF0">
    <property type="entry name" value="THIAMINE-MONOPHOSPHATE KINASE"/>
    <property type="match status" value="1"/>
</dbReference>
<dbReference type="GO" id="GO:0009228">
    <property type="term" value="P:thiamine biosynthetic process"/>
    <property type="evidence" value="ECO:0007669"/>
    <property type="project" value="InterPro"/>
</dbReference>
<dbReference type="Pfam" id="PF02769">
    <property type="entry name" value="AIRS_C"/>
    <property type="match status" value="1"/>
</dbReference>
<dbReference type="InterPro" id="IPR036921">
    <property type="entry name" value="PurM-like_N_sf"/>
</dbReference>
<dbReference type="AlphaFoldDB" id="X0V076"/>
<dbReference type="SUPFAM" id="SSF56042">
    <property type="entry name" value="PurM C-terminal domain-like"/>
    <property type="match status" value="1"/>
</dbReference>
<dbReference type="EMBL" id="BARS01011818">
    <property type="protein sequence ID" value="GAF94055.1"/>
    <property type="molecule type" value="Genomic_DNA"/>
</dbReference>
<gene>
    <name evidence="2" type="ORF">S01H1_21339</name>
</gene>
<dbReference type="GO" id="GO:0009030">
    <property type="term" value="F:thiamine-phosphate kinase activity"/>
    <property type="evidence" value="ECO:0007669"/>
    <property type="project" value="InterPro"/>
</dbReference>
<reference evidence="2" key="1">
    <citation type="journal article" date="2014" name="Front. Microbiol.">
        <title>High frequency of phylogenetically diverse reductive dehalogenase-homologous genes in deep subseafloor sedimentary metagenomes.</title>
        <authorList>
            <person name="Kawai M."/>
            <person name="Futagami T."/>
            <person name="Toyoda A."/>
            <person name="Takaki Y."/>
            <person name="Nishi S."/>
            <person name="Hori S."/>
            <person name="Arai W."/>
            <person name="Tsubouchi T."/>
            <person name="Morono Y."/>
            <person name="Uchiyama I."/>
            <person name="Ito T."/>
            <person name="Fujiyama A."/>
            <person name="Inagaki F."/>
            <person name="Takami H."/>
        </authorList>
    </citation>
    <scope>NUCLEOTIDE SEQUENCE</scope>
    <source>
        <strain evidence="2">Expedition CK06-06</strain>
    </source>
</reference>
<organism evidence="2">
    <name type="scientific">marine sediment metagenome</name>
    <dbReference type="NCBI Taxonomy" id="412755"/>
    <lineage>
        <taxon>unclassified sequences</taxon>
        <taxon>metagenomes</taxon>
        <taxon>ecological metagenomes</taxon>
    </lineage>
</organism>
<comment type="caution">
    <text evidence="2">The sequence shown here is derived from an EMBL/GenBank/DDBJ whole genome shotgun (WGS) entry which is preliminary data.</text>
</comment>
<proteinExistence type="predicted"/>